<dbReference type="Gene3D" id="2.170.130.10">
    <property type="entry name" value="TonB-dependent receptor, plug domain"/>
    <property type="match status" value="1"/>
</dbReference>
<dbReference type="PANTHER" id="PTHR30069">
    <property type="entry name" value="TONB-DEPENDENT OUTER MEMBRANE RECEPTOR"/>
    <property type="match status" value="1"/>
</dbReference>
<dbReference type="AlphaFoldDB" id="A0AAD5KUJ0"/>
<dbReference type="GO" id="GO:0015344">
    <property type="term" value="F:siderophore uptake transmembrane transporter activity"/>
    <property type="evidence" value="ECO:0007669"/>
    <property type="project" value="TreeGrafter"/>
</dbReference>
<sequence length="1168" mass="132184">MKRKEVSVDQFIEKILSLLDQKERESESHCISSCLFLSEEIEGFSPIVLRNSLNFIFGENVSDRIELSFIRIDQKQIFISALSQEQIIKLSQATENQVYQILELAISPTYQLLVEKENCYTFKIPEYQIEWKTLQTWIENELTAYNQLKQLEALAQAYFRNTGTLLSKEQIDQIVSWKTESDIDYVWKEKYHLDEDLINSYLLLSQNHLEESLKKQQKKRSRLLKNSIRISIAVSIAFLLSSFTALIAYLERNSALKQQELAIQAKEDADQAREVAEIERMEAVKARQNESSALAKAEIDRLLALEAKGQSEIQKKNALRALEMAQKSETEASKARSTAEKNEKLAIEAREIAQVNFKTSERLRNQQEARASALEALAHFANEDYPKGIQLAQTAYIKNLTNGGFPLQSDIFFALLYGNLNLEKNQLEVDLEFPAKFIALSTNKKQLAVYTINGEIRLYRTQPNLELGKVIKTGYLQSLEFASETQILITNLAGNLSILDLPTGSFELYTDQVSGAKYKSLYKIPAQENSWVATNQTGGVAILTYQKTDGFFKTKEKNGGKIQAMALEQGKISWAEGSNFYSSSLDQNDIPKLLFIAPSEISTITWSELHSSWILGLKGGQILVIHPERAINMVETFSIHDSKISQIKIIPYLHDTELMFSTGFDGSIYIYVLDKTMPFATSISSRISYPKHKSWITGFVIDSEQKLAYSISNDRSFSAAQAQTENCSSNLLETSKDRYEIGDFESVKKNLETCVKNRGFGSTDELNKARELLALTAIVEDLLGDAQNYIEEIVKSNSKFVPSYRNIVFNLIFDQVKRENIGVTVSSVSKKAEDLNTAPATVKLINQEEIMDRGYIDLIDLLSDLPGFDISKIFSVTYANVYQMGFRQENTERTLFMIDGVEENDLWLNWAYISRQYPISNIKAVEILYGPSSTMYGPRAFMGAINVITYSPKELPKDSLTKSEGPDEKEKNFYLYGNTQAGDLQTKSADLTLGLRGKSAALQITGRYYGSAEHNLSGTEFYNYAPTDIDHLQYGHMNLSTKIGTYGLDQYLSKFNLPQSHPYYQVTKNAAGNVESIKLTQEGIDRARELDRAAYAAKVNGHPIGFSNHTEDYFIGAKVTVENFLFGIRHWKRTEGFNFYQDIDVAGSKNGSVGHLKIRLFTPNTIER</sequence>
<organism evidence="4 5">
    <name type="scientific">Daphnia sinensis</name>
    <dbReference type="NCBI Taxonomy" id="1820382"/>
    <lineage>
        <taxon>Eukaryota</taxon>
        <taxon>Metazoa</taxon>
        <taxon>Ecdysozoa</taxon>
        <taxon>Arthropoda</taxon>
        <taxon>Crustacea</taxon>
        <taxon>Branchiopoda</taxon>
        <taxon>Diplostraca</taxon>
        <taxon>Cladocera</taxon>
        <taxon>Anomopoda</taxon>
        <taxon>Daphniidae</taxon>
        <taxon>Daphnia</taxon>
        <taxon>Daphnia similis group</taxon>
    </lineage>
</organism>
<keyword evidence="2" id="KW-0472">Membrane</keyword>
<accession>A0AAD5KUJ0</accession>
<feature type="domain" description="TonB-dependent receptor plug" evidence="3">
    <location>
        <begin position="835"/>
        <end position="944"/>
    </location>
</feature>
<evidence type="ECO:0000256" key="2">
    <source>
        <dbReference type="SAM" id="Phobius"/>
    </source>
</evidence>
<dbReference type="InterPro" id="IPR015943">
    <property type="entry name" value="WD40/YVTN_repeat-like_dom_sf"/>
</dbReference>
<evidence type="ECO:0000313" key="4">
    <source>
        <dbReference type="EMBL" id="KAI9550106.1"/>
    </source>
</evidence>
<evidence type="ECO:0000313" key="5">
    <source>
        <dbReference type="Proteomes" id="UP000820818"/>
    </source>
</evidence>
<protein>
    <submittedName>
        <fullName evidence="4">Iron-regulated outer membrane virulence protein-like</fullName>
    </submittedName>
</protein>
<name>A0AAD5KUJ0_9CRUS</name>
<feature type="transmembrane region" description="Helical" evidence="2">
    <location>
        <begin position="228"/>
        <end position="250"/>
    </location>
</feature>
<dbReference type="InterPro" id="IPR012910">
    <property type="entry name" value="Plug_dom"/>
</dbReference>
<dbReference type="PROSITE" id="PS52016">
    <property type="entry name" value="TONB_DEPENDENT_REC_3"/>
    <property type="match status" value="1"/>
</dbReference>
<dbReference type="SUPFAM" id="SSF56935">
    <property type="entry name" value="Porins"/>
    <property type="match status" value="1"/>
</dbReference>
<dbReference type="Gene3D" id="2.130.10.10">
    <property type="entry name" value="YVTN repeat-like/Quinoprotein amine dehydrogenase"/>
    <property type="match status" value="1"/>
</dbReference>
<keyword evidence="5" id="KW-1185">Reference proteome</keyword>
<evidence type="ECO:0000256" key="1">
    <source>
        <dbReference type="ARBA" id="ARBA00022729"/>
    </source>
</evidence>
<reference evidence="4" key="1">
    <citation type="submission" date="2022-05" db="EMBL/GenBank/DDBJ databases">
        <title>A multi-omics perspective on studying reproductive biology in Daphnia sinensis.</title>
        <authorList>
            <person name="Jia J."/>
        </authorList>
    </citation>
    <scope>NUCLEOTIDE SEQUENCE</scope>
    <source>
        <strain evidence="4">WSL</strain>
    </source>
</reference>
<dbReference type="InterPro" id="IPR037066">
    <property type="entry name" value="Plug_dom_sf"/>
</dbReference>
<comment type="caution">
    <text evidence="4">The sequence shown here is derived from an EMBL/GenBank/DDBJ whole genome shotgun (WGS) entry which is preliminary data.</text>
</comment>
<dbReference type="Pfam" id="PF07715">
    <property type="entry name" value="Plug"/>
    <property type="match status" value="1"/>
</dbReference>
<keyword evidence="2" id="KW-0812">Transmembrane</keyword>
<dbReference type="Proteomes" id="UP000820818">
    <property type="component" value="Unassembled WGS sequence"/>
</dbReference>
<dbReference type="PANTHER" id="PTHR30069:SF29">
    <property type="entry name" value="HEMOGLOBIN AND HEMOGLOBIN-HAPTOGLOBIN-BINDING PROTEIN 1-RELATED"/>
    <property type="match status" value="1"/>
</dbReference>
<dbReference type="InterPro" id="IPR036322">
    <property type="entry name" value="WD40_repeat_dom_sf"/>
</dbReference>
<keyword evidence="2" id="KW-1133">Transmembrane helix</keyword>
<dbReference type="InterPro" id="IPR039426">
    <property type="entry name" value="TonB-dep_rcpt-like"/>
</dbReference>
<evidence type="ECO:0000259" key="3">
    <source>
        <dbReference type="Pfam" id="PF07715"/>
    </source>
</evidence>
<dbReference type="SUPFAM" id="SSF50978">
    <property type="entry name" value="WD40 repeat-like"/>
    <property type="match status" value="1"/>
</dbReference>
<keyword evidence="1" id="KW-0732">Signal</keyword>
<gene>
    <name evidence="4" type="ORF">GHT06_005000</name>
</gene>
<dbReference type="EMBL" id="WJBH02000187">
    <property type="protein sequence ID" value="KAI9550106.1"/>
    <property type="molecule type" value="Genomic_DNA"/>
</dbReference>
<proteinExistence type="predicted"/>
<dbReference type="GO" id="GO:0044718">
    <property type="term" value="P:siderophore transmembrane transport"/>
    <property type="evidence" value="ECO:0007669"/>
    <property type="project" value="TreeGrafter"/>
</dbReference>